<evidence type="ECO:0000313" key="3">
    <source>
        <dbReference type="Proteomes" id="UP000006334"/>
    </source>
</evidence>
<dbReference type="STRING" id="1127673.GLIP_1144"/>
<dbReference type="AlphaFoldDB" id="K6YR74"/>
<dbReference type="eggNOG" id="ENOG5033F6V">
    <property type="taxonomic scope" value="Bacteria"/>
</dbReference>
<proteinExistence type="predicted"/>
<keyword evidence="3" id="KW-1185">Reference proteome</keyword>
<organism evidence="2 3">
    <name type="scientific">Aliiglaciecola lipolytica E3</name>
    <dbReference type="NCBI Taxonomy" id="1127673"/>
    <lineage>
        <taxon>Bacteria</taxon>
        <taxon>Pseudomonadati</taxon>
        <taxon>Pseudomonadota</taxon>
        <taxon>Gammaproteobacteria</taxon>
        <taxon>Alteromonadales</taxon>
        <taxon>Alteromonadaceae</taxon>
        <taxon>Aliiglaciecola</taxon>
    </lineage>
</organism>
<evidence type="ECO:0000256" key="1">
    <source>
        <dbReference type="SAM" id="Phobius"/>
    </source>
</evidence>
<accession>K6YR74</accession>
<evidence type="ECO:0000313" key="2">
    <source>
        <dbReference type="EMBL" id="GAC13785.1"/>
    </source>
</evidence>
<keyword evidence="1" id="KW-0472">Membrane</keyword>
<sequence length="176" mass="20229">MDKNQAGQESTSKLFGKIIVLIVFVTIITSFIFYFNSSSPDMKYVAMENLQQRFSQSVTNSHWQWQAEGRPRMIVLVHYESRPDDNRQAVEKDRRPIEMGRNGYPKTIGSTEGCAKLWQTILNISMTVEGFKVYADYYSDSDPEDSIDDAKCRFRLSVGPYFDYQIANGHVSALKK</sequence>
<dbReference type="Proteomes" id="UP000006334">
    <property type="component" value="Unassembled WGS sequence"/>
</dbReference>
<name>K6YR74_9ALTE</name>
<keyword evidence="1" id="KW-1133">Transmembrane helix</keyword>
<dbReference type="RefSeq" id="WP_008843602.1">
    <property type="nucleotide sequence ID" value="NZ_BAEN01000022.1"/>
</dbReference>
<gene>
    <name evidence="2" type="ORF">GLIP_1144</name>
</gene>
<dbReference type="EMBL" id="BAEN01000022">
    <property type="protein sequence ID" value="GAC13785.1"/>
    <property type="molecule type" value="Genomic_DNA"/>
</dbReference>
<feature type="transmembrane region" description="Helical" evidence="1">
    <location>
        <begin position="14"/>
        <end position="35"/>
    </location>
</feature>
<comment type="caution">
    <text evidence="2">The sequence shown here is derived from an EMBL/GenBank/DDBJ whole genome shotgun (WGS) entry which is preliminary data.</text>
</comment>
<keyword evidence="1" id="KW-0812">Transmembrane</keyword>
<protein>
    <recommendedName>
        <fullName evidence="4">MSHA biogenesis protein MshF</fullName>
    </recommendedName>
</protein>
<dbReference type="OrthoDB" id="6227360at2"/>
<evidence type="ECO:0008006" key="4">
    <source>
        <dbReference type="Google" id="ProtNLM"/>
    </source>
</evidence>
<reference evidence="2 3" key="1">
    <citation type="journal article" date="2017" name="Antonie Van Leeuwenhoek">
        <title>Rhizobium rhizosphaerae sp. nov., a novel species isolated from rice rhizosphere.</title>
        <authorList>
            <person name="Zhao J.J."/>
            <person name="Zhang J."/>
            <person name="Zhang R.J."/>
            <person name="Zhang C.W."/>
            <person name="Yin H.Q."/>
            <person name="Zhang X.X."/>
        </authorList>
    </citation>
    <scope>NUCLEOTIDE SEQUENCE [LARGE SCALE GENOMIC DNA]</scope>
    <source>
        <strain evidence="2 3">E3</strain>
    </source>
</reference>